<keyword evidence="3" id="KW-1185">Reference proteome</keyword>
<evidence type="ECO:0000256" key="1">
    <source>
        <dbReference type="SAM" id="Phobius"/>
    </source>
</evidence>
<dbReference type="EMBL" id="AZGY01000015">
    <property type="protein sequence ID" value="KZZ92596.1"/>
    <property type="molecule type" value="Genomic_DNA"/>
</dbReference>
<feature type="transmembrane region" description="Helical" evidence="1">
    <location>
        <begin position="57"/>
        <end position="75"/>
    </location>
</feature>
<gene>
    <name evidence="2" type="ORF">AAL_06222</name>
</gene>
<proteinExistence type="predicted"/>
<sequence>MNIILLFAGLLAICPVLRLIFHFTRASRYVAVAFERFVRYPLILKGGSYMSVTRFELLLFVAFLVCNMFALAFLVTDVKELEQRAAILRAINMTPLFLSGEPESAYRSSGHSIASILARASLDRTGSDFRWLAASGADDREV</sequence>
<name>A0A167ZFK2_9HYPO</name>
<protein>
    <submittedName>
        <fullName evidence="2">Uncharacterized protein</fullName>
    </submittedName>
</protein>
<dbReference type="Proteomes" id="UP000078544">
    <property type="component" value="Unassembled WGS sequence"/>
</dbReference>
<accession>A0A167ZFK2</accession>
<evidence type="ECO:0000313" key="2">
    <source>
        <dbReference type="EMBL" id="KZZ92596.1"/>
    </source>
</evidence>
<reference evidence="2 3" key="1">
    <citation type="journal article" date="2016" name="Genome Biol. Evol.">
        <title>Divergent and convergent evolution of fungal pathogenicity.</title>
        <authorList>
            <person name="Shang Y."/>
            <person name="Xiao G."/>
            <person name="Zheng P."/>
            <person name="Cen K."/>
            <person name="Zhan S."/>
            <person name="Wang C."/>
        </authorList>
    </citation>
    <scope>NUCLEOTIDE SEQUENCE [LARGE SCALE GENOMIC DNA]</scope>
    <source>
        <strain evidence="2 3">RCEF 2490</strain>
    </source>
</reference>
<keyword evidence="1" id="KW-0812">Transmembrane</keyword>
<comment type="caution">
    <text evidence="2">The sequence shown here is derived from an EMBL/GenBank/DDBJ whole genome shotgun (WGS) entry which is preliminary data.</text>
</comment>
<keyword evidence="1" id="KW-0472">Membrane</keyword>
<evidence type="ECO:0000313" key="3">
    <source>
        <dbReference type="Proteomes" id="UP000078544"/>
    </source>
</evidence>
<keyword evidence="1" id="KW-1133">Transmembrane helix</keyword>
<dbReference type="AlphaFoldDB" id="A0A167ZFK2"/>
<organism evidence="2 3">
    <name type="scientific">Moelleriella libera RCEF 2490</name>
    <dbReference type="NCBI Taxonomy" id="1081109"/>
    <lineage>
        <taxon>Eukaryota</taxon>
        <taxon>Fungi</taxon>
        <taxon>Dikarya</taxon>
        <taxon>Ascomycota</taxon>
        <taxon>Pezizomycotina</taxon>
        <taxon>Sordariomycetes</taxon>
        <taxon>Hypocreomycetidae</taxon>
        <taxon>Hypocreales</taxon>
        <taxon>Clavicipitaceae</taxon>
        <taxon>Moelleriella</taxon>
    </lineage>
</organism>
<dbReference type="OrthoDB" id="5244652at2759"/>